<dbReference type="Gene3D" id="3.40.50.360">
    <property type="match status" value="1"/>
</dbReference>
<dbReference type="RefSeq" id="WP_129853181.1">
    <property type="nucleotide sequence ID" value="NZ_RYUQ01000001.1"/>
</dbReference>
<dbReference type="PANTHER" id="PTHR39201:SF1">
    <property type="entry name" value="FLAVODOXIN-LIKE DOMAIN-CONTAINING PROTEIN"/>
    <property type="match status" value="1"/>
</dbReference>
<comment type="caution">
    <text evidence="3">The sequence shown here is derived from an EMBL/GenBank/DDBJ whole genome shotgun (WGS) entry which is preliminary data.</text>
</comment>
<dbReference type="PANTHER" id="PTHR39201">
    <property type="entry name" value="EXPORTED PROTEIN-RELATED"/>
    <property type="match status" value="1"/>
</dbReference>
<evidence type="ECO:0000259" key="2">
    <source>
        <dbReference type="Pfam" id="PF12682"/>
    </source>
</evidence>
<dbReference type="Pfam" id="PF12682">
    <property type="entry name" value="Flavodoxin_4"/>
    <property type="match status" value="1"/>
</dbReference>
<evidence type="ECO:0000256" key="1">
    <source>
        <dbReference type="SAM" id="MobiDB-lite"/>
    </source>
</evidence>
<name>A0A4V1Y3E3_9BIFI</name>
<dbReference type="SUPFAM" id="SSF52218">
    <property type="entry name" value="Flavoproteins"/>
    <property type="match status" value="1"/>
</dbReference>
<sequence length="157" mass="17230">MTKQLVAYITGTGNTRQVAEHLAAAIGADLQEIVPNPPFTGADLDWTNPNSRSSRQHANRSMRPAIATNPSINGYDKIFVGYPLWWDTAPREVRTWLESHDFAGKTITTFATSSSSTRGALGTQLHDSAPNAHWVDGRRFDVHANEAELKAWADSIA</sequence>
<dbReference type="AlphaFoldDB" id="A0A4V1Y3E3"/>
<dbReference type="InterPro" id="IPR029039">
    <property type="entry name" value="Flavoprotein-like_sf"/>
</dbReference>
<dbReference type="GO" id="GO:0010181">
    <property type="term" value="F:FMN binding"/>
    <property type="evidence" value="ECO:0007669"/>
    <property type="project" value="InterPro"/>
</dbReference>
<feature type="region of interest" description="Disordered" evidence="1">
    <location>
        <begin position="40"/>
        <end position="61"/>
    </location>
</feature>
<evidence type="ECO:0000313" key="3">
    <source>
        <dbReference type="EMBL" id="RYQ27129.1"/>
    </source>
</evidence>
<dbReference type="Proteomes" id="UP000292535">
    <property type="component" value="Unassembled WGS sequence"/>
</dbReference>
<organism evidence="3 4">
    <name type="scientific">Bifidobacterium pseudolongum subsp. globosum</name>
    <dbReference type="NCBI Taxonomy" id="1690"/>
    <lineage>
        <taxon>Bacteria</taxon>
        <taxon>Bacillati</taxon>
        <taxon>Actinomycetota</taxon>
        <taxon>Actinomycetes</taxon>
        <taxon>Bifidobacteriales</taxon>
        <taxon>Bifidobacteriaceae</taxon>
        <taxon>Bifidobacterium</taxon>
    </lineage>
</organism>
<dbReference type="InterPro" id="IPR008254">
    <property type="entry name" value="Flavodoxin/NO_synth"/>
</dbReference>
<reference evidence="3 4" key="1">
    <citation type="submission" date="2018-12" db="EMBL/GenBank/DDBJ databases">
        <title>Unveiling genomic diversity among members of the Bifidobacterium pseudolongum species, a widely distributed gut commensal of the animal kingdom.</title>
        <authorList>
            <person name="Lugli G.A."/>
            <person name="Duranti S."/>
            <person name="Albert K."/>
            <person name="Mancabelli L."/>
            <person name="Napoli S."/>
            <person name="Viappiani A."/>
            <person name="Anzalone R."/>
            <person name="Longhi G."/>
            <person name="Milani C."/>
            <person name="Turroni F."/>
            <person name="Alessandri G."/>
            <person name="Sela D.A."/>
            <person name="Van Sinderen D."/>
            <person name="Ventura M."/>
        </authorList>
    </citation>
    <scope>NUCLEOTIDE SEQUENCE [LARGE SCALE GENOMIC DNA]</scope>
    <source>
        <strain evidence="3 4">2032B</strain>
    </source>
</reference>
<gene>
    <name evidence="3" type="ORF">PG2032B_0173</name>
</gene>
<feature type="domain" description="Flavodoxin-like" evidence="2">
    <location>
        <begin position="3"/>
        <end position="155"/>
    </location>
</feature>
<evidence type="ECO:0000313" key="4">
    <source>
        <dbReference type="Proteomes" id="UP000292535"/>
    </source>
</evidence>
<accession>A0A4V1Y3E3</accession>
<protein>
    <submittedName>
        <fullName evidence="3">Flavodoxin</fullName>
    </submittedName>
</protein>
<dbReference type="EMBL" id="RYUQ01000001">
    <property type="protein sequence ID" value="RYQ27129.1"/>
    <property type="molecule type" value="Genomic_DNA"/>
</dbReference>
<proteinExistence type="predicted"/>